<organism evidence="1 2">
    <name type="scientific">Primorskyibacter sedentarius</name>
    <dbReference type="NCBI Taxonomy" id="745311"/>
    <lineage>
        <taxon>Bacteria</taxon>
        <taxon>Pseudomonadati</taxon>
        <taxon>Pseudomonadota</taxon>
        <taxon>Alphaproteobacteria</taxon>
        <taxon>Rhodobacterales</taxon>
        <taxon>Roseobacteraceae</taxon>
        <taxon>Primorskyibacter</taxon>
    </lineage>
</organism>
<comment type="caution">
    <text evidence="1">The sequence shown here is derived from an EMBL/GenBank/DDBJ whole genome shotgun (WGS) entry which is preliminary data.</text>
</comment>
<dbReference type="EMBL" id="SLZU01000001">
    <property type="protein sequence ID" value="TCS67186.1"/>
    <property type="molecule type" value="Genomic_DNA"/>
</dbReference>
<dbReference type="NCBIfam" id="TIGR04042">
    <property type="entry name" value="MSMEG_0570_fam"/>
    <property type="match status" value="1"/>
</dbReference>
<accession>A0A4R3JLI1</accession>
<dbReference type="RefSeq" id="WP_132241230.1">
    <property type="nucleotide sequence ID" value="NZ_SLZU01000001.1"/>
</dbReference>
<evidence type="ECO:0000313" key="2">
    <source>
        <dbReference type="Proteomes" id="UP000295696"/>
    </source>
</evidence>
<keyword evidence="2" id="KW-1185">Reference proteome</keyword>
<name>A0A4R3JLI1_9RHOB</name>
<dbReference type="OrthoDB" id="195104at2"/>
<dbReference type="InterPro" id="IPR023846">
    <property type="entry name" value="CHP04042_MSMEG0570"/>
</dbReference>
<evidence type="ECO:0000313" key="1">
    <source>
        <dbReference type="EMBL" id="TCS67186.1"/>
    </source>
</evidence>
<dbReference type="AlphaFoldDB" id="A0A4R3JLI1"/>
<protein>
    <submittedName>
        <fullName evidence="1">Putative repeat protein (TIGR04042 family)</fullName>
    </submittedName>
</protein>
<sequence length="94" mass="10608">MPETFWTVRWPDGREEQLYSPSTVVAELFTPGTSYPLSDFQSRARVALERASDRVARKYGFACSSAMEQLDRIEARIAEFDMAADGPVICLKIT</sequence>
<reference evidence="1 2" key="1">
    <citation type="submission" date="2019-03" db="EMBL/GenBank/DDBJ databases">
        <title>Genomic Encyclopedia of Type Strains, Phase IV (KMG-IV): sequencing the most valuable type-strain genomes for metagenomic binning, comparative biology and taxonomic classification.</title>
        <authorList>
            <person name="Goeker M."/>
        </authorList>
    </citation>
    <scope>NUCLEOTIDE SEQUENCE [LARGE SCALE GENOMIC DNA]</scope>
    <source>
        <strain evidence="1 2">DSM 104836</strain>
    </source>
</reference>
<gene>
    <name evidence="1" type="ORF">EDD52_101281</name>
</gene>
<dbReference type="Proteomes" id="UP000295696">
    <property type="component" value="Unassembled WGS sequence"/>
</dbReference>
<proteinExistence type="predicted"/>